<dbReference type="Proteomes" id="UP001050691">
    <property type="component" value="Unassembled WGS sequence"/>
</dbReference>
<evidence type="ECO:0000256" key="3">
    <source>
        <dbReference type="ARBA" id="ARBA00022448"/>
    </source>
</evidence>
<name>A0AAV5AQB5_9AGAM</name>
<dbReference type="GO" id="GO:0005227">
    <property type="term" value="F:calcium-activated cation channel activity"/>
    <property type="evidence" value="ECO:0007669"/>
    <property type="project" value="InterPro"/>
</dbReference>
<dbReference type="Pfam" id="PF02714">
    <property type="entry name" value="RSN1_7TM"/>
    <property type="match status" value="1"/>
</dbReference>
<comment type="similarity">
    <text evidence="2">Belongs to the CSC1 (TC 1.A.17) family.</text>
</comment>
<keyword evidence="14" id="KW-1185">Reference proteome</keyword>
<feature type="domain" description="CSC1/OSCA1-like 7TM region" evidence="9">
    <location>
        <begin position="332"/>
        <end position="538"/>
    </location>
</feature>
<keyword evidence="4 8" id="KW-0812">Transmembrane</keyword>
<dbReference type="InterPro" id="IPR022257">
    <property type="entry name" value="PHM7_ext"/>
</dbReference>
<comment type="caution">
    <text evidence="13">The sequence shown here is derived from an EMBL/GenBank/DDBJ whole genome shotgun (WGS) entry which is preliminary data.</text>
</comment>
<dbReference type="EMBL" id="BPWL01000010">
    <property type="protein sequence ID" value="GJJ15005.1"/>
    <property type="molecule type" value="Genomic_DNA"/>
</dbReference>
<evidence type="ECO:0000313" key="14">
    <source>
        <dbReference type="Proteomes" id="UP001050691"/>
    </source>
</evidence>
<evidence type="ECO:0000256" key="7">
    <source>
        <dbReference type="SAM" id="MobiDB-lite"/>
    </source>
</evidence>
<dbReference type="InterPro" id="IPR045122">
    <property type="entry name" value="Csc1-like"/>
</dbReference>
<protein>
    <recommendedName>
        <fullName evidence="15">DUF221-domain-containing protein</fullName>
    </recommendedName>
</protein>
<dbReference type="Pfam" id="PF12621">
    <property type="entry name" value="PHM7_ext"/>
    <property type="match status" value="1"/>
</dbReference>
<accession>A0AAV5AQB5</accession>
<dbReference type="GO" id="GO:0005886">
    <property type="term" value="C:plasma membrane"/>
    <property type="evidence" value="ECO:0007669"/>
    <property type="project" value="TreeGrafter"/>
</dbReference>
<feature type="transmembrane region" description="Helical" evidence="8">
    <location>
        <begin position="473"/>
        <end position="501"/>
    </location>
</feature>
<keyword evidence="6 8" id="KW-0472">Membrane</keyword>
<feature type="transmembrane region" description="Helical" evidence="8">
    <location>
        <begin position="55"/>
        <end position="74"/>
    </location>
</feature>
<organism evidence="13 14">
    <name type="scientific">Clathrus columnatus</name>
    <dbReference type="NCBI Taxonomy" id="1419009"/>
    <lineage>
        <taxon>Eukaryota</taxon>
        <taxon>Fungi</taxon>
        <taxon>Dikarya</taxon>
        <taxon>Basidiomycota</taxon>
        <taxon>Agaricomycotina</taxon>
        <taxon>Agaricomycetes</taxon>
        <taxon>Phallomycetidae</taxon>
        <taxon>Phallales</taxon>
        <taxon>Clathraceae</taxon>
        <taxon>Clathrus</taxon>
    </lineage>
</organism>
<dbReference type="InterPro" id="IPR027815">
    <property type="entry name" value="CSC1/OSCA1-like_cyt"/>
</dbReference>
<evidence type="ECO:0000256" key="2">
    <source>
        <dbReference type="ARBA" id="ARBA00007779"/>
    </source>
</evidence>
<reference evidence="13" key="1">
    <citation type="submission" date="2021-10" db="EMBL/GenBank/DDBJ databases">
        <title>De novo Genome Assembly of Clathrus columnatus (Basidiomycota, Fungi) Using Illumina and Nanopore Sequence Data.</title>
        <authorList>
            <person name="Ogiso-Tanaka E."/>
            <person name="Itagaki H."/>
            <person name="Hosoya T."/>
            <person name="Hosaka K."/>
        </authorList>
    </citation>
    <scope>NUCLEOTIDE SEQUENCE</scope>
    <source>
        <strain evidence="13">MO-923</strain>
    </source>
</reference>
<dbReference type="PANTHER" id="PTHR13018">
    <property type="entry name" value="PROBABLE MEMBRANE PROTEIN DUF221-RELATED"/>
    <property type="match status" value="1"/>
</dbReference>
<evidence type="ECO:0000259" key="9">
    <source>
        <dbReference type="Pfam" id="PF02714"/>
    </source>
</evidence>
<feature type="transmembrane region" description="Helical" evidence="8">
    <location>
        <begin position="522"/>
        <end position="543"/>
    </location>
</feature>
<evidence type="ECO:0000259" key="12">
    <source>
        <dbReference type="Pfam" id="PF14703"/>
    </source>
</evidence>
<evidence type="ECO:0000256" key="6">
    <source>
        <dbReference type="ARBA" id="ARBA00023136"/>
    </source>
</evidence>
<dbReference type="AlphaFoldDB" id="A0AAV5AQB5"/>
<dbReference type="Pfam" id="PF13967">
    <property type="entry name" value="RSN1_TM"/>
    <property type="match status" value="1"/>
</dbReference>
<evidence type="ECO:0000256" key="4">
    <source>
        <dbReference type="ARBA" id="ARBA00022692"/>
    </source>
</evidence>
<dbReference type="PANTHER" id="PTHR13018:SF143">
    <property type="entry name" value="CSC1_OSCA1-LIKE 7TM REGION DOMAIN-CONTAINING PROTEIN"/>
    <property type="match status" value="1"/>
</dbReference>
<evidence type="ECO:0008006" key="15">
    <source>
        <dbReference type="Google" id="ProtNLM"/>
    </source>
</evidence>
<feature type="region of interest" description="Disordered" evidence="7">
    <location>
        <begin position="638"/>
        <end position="677"/>
    </location>
</feature>
<sequence>MVSMRTLLVKIFLPIWFISWAVLMPVTSVRTGVPSNKGLDIFTFGNVAPKDSPRYSAHLVLAWLFTFYILYVLYTELHGFISIRQHYLVDTAHSSTAQANTILVTGIPQKYLSEEALIHLFKNVPGGVRKVWLNHELKDLPGLYSHRLAACNKLESAEHALIKTAIKLNKKQHGKDINVTDVEESVALADRLVPKGKRPSHRLPLSFMPFALPLIGTKVDTIDWARNEISQTTTVLEAERAIIRSEVRASRKKRRIPLSPVKHEDDEPEVHNKYPALNSAFILFRQQIGAHMAAQVLSHHEPYCMVDKYIELAPDDVVWGNLGLNPYEVLIRRAISFGLTAALIIGWAIPVAFVGIVSNVAGLCKTYSWLAWLCKLPSPVVGIIQGILPAVLLAVLFILLPIILRLFARFEGIPTRTGIELSLMTRLFIFQVVHGFLVVTISSGIIAALPQLAKNPASIPSLLAQKLPSASTFFLTYIILQGLSGTAGGFLAIVALILYYVKLFILGSTPRSIFNIKYVLQNLAWGTTYPGVTLLVVISEFPGPLRLDMPPSGDTGGLFFMKAIQHTFVGLYVQQVCLCALFFLAQDAQKKASAIPEGALMVVLIAFTAFFNYILNSSFRRLLHSLPLTLADHAHEMPEEFTPPEGHNDHEDEENGEKVALTSSKPHSAPQAPTDFEHPAVREPLRPIWMAADPLGLGNSEAEIMTASGIPASTIHATIDEECNVEVDGRPPGDE</sequence>
<evidence type="ECO:0000256" key="1">
    <source>
        <dbReference type="ARBA" id="ARBA00004141"/>
    </source>
</evidence>
<proteinExistence type="inferred from homology"/>
<keyword evidence="5 8" id="KW-1133">Transmembrane helix</keyword>
<feature type="domain" description="CSC1/OSCA1-like N-terminal transmembrane" evidence="11">
    <location>
        <begin position="6"/>
        <end position="76"/>
    </location>
</feature>
<dbReference type="Pfam" id="PF14703">
    <property type="entry name" value="PHM7_cyt"/>
    <property type="match status" value="1"/>
</dbReference>
<keyword evidence="3" id="KW-0813">Transport</keyword>
<feature type="domain" description="10TM putative phosphate transporter extracellular tail" evidence="10">
    <location>
        <begin position="669"/>
        <end position="732"/>
    </location>
</feature>
<evidence type="ECO:0000259" key="11">
    <source>
        <dbReference type="Pfam" id="PF13967"/>
    </source>
</evidence>
<evidence type="ECO:0000256" key="8">
    <source>
        <dbReference type="SAM" id="Phobius"/>
    </source>
</evidence>
<evidence type="ECO:0000256" key="5">
    <source>
        <dbReference type="ARBA" id="ARBA00022989"/>
    </source>
</evidence>
<feature type="transmembrane region" description="Helical" evidence="8">
    <location>
        <begin position="383"/>
        <end position="407"/>
    </location>
</feature>
<dbReference type="InterPro" id="IPR032880">
    <property type="entry name" value="CSC1/OSCA1-like_N"/>
</dbReference>
<feature type="domain" description="CSC1/OSCA1-like cytosolic" evidence="12">
    <location>
        <begin position="100"/>
        <end position="245"/>
    </location>
</feature>
<feature type="transmembrane region" description="Helical" evidence="8">
    <location>
        <begin position="428"/>
        <end position="453"/>
    </location>
</feature>
<comment type="subcellular location">
    <subcellularLocation>
        <location evidence="1">Membrane</location>
        <topology evidence="1">Multi-pass membrane protein</topology>
    </subcellularLocation>
</comment>
<feature type="transmembrane region" description="Helical" evidence="8">
    <location>
        <begin position="597"/>
        <end position="615"/>
    </location>
</feature>
<feature type="transmembrane region" description="Helical" evidence="8">
    <location>
        <begin position="563"/>
        <end position="585"/>
    </location>
</feature>
<gene>
    <name evidence="13" type="ORF">Clacol_009277</name>
</gene>
<evidence type="ECO:0000313" key="13">
    <source>
        <dbReference type="EMBL" id="GJJ15005.1"/>
    </source>
</evidence>
<feature type="transmembrane region" description="Helical" evidence="8">
    <location>
        <begin position="337"/>
        <end position="363"/>
    </location>
</feature>
<evidence type="ECO:0000259" key="10">
    <source>
        <dbReference type="Pfam" id="PF12621"/>
    </source>
</evidence>
<dbReference type="InterPro" id="IPR003864">
    <property type="entry name" value="CSC1/OSCA1-like_7TM"/>
</dbReference>